<dbReference type="Gene3D" id="3.90.650.10">
    <property type="entry name" value="PurM-like C-terminal domain"/>
    <property type="match status" value="1"/>
</dbReference>
<dbReference type="InterPro" id="IPR036676">
    <property type="entry name" value="PurM-like_C_sf"/>
</dbReference>
<evidence type="ECO:0000259" key="10">
    <source>
        <dbReference type="Pfam" id="PF02769"/>
    </source>
</evidence>
<dbReference type="OrthoDB" id="6605at2157"/>
<dbReference type="Gene3D" id="3.30.1330.10">
    <property type="entry name" value="PurM-like, N-terminal domain"/>
    <property type="match status" value="1"/>
</dbReference>
<dbReference type="GO" id="GO:0004641">
    <property type="term" value="F:phosphoribosylformylglycinamidine cyclo-ligase activity"/>
    <property type="evidence" value="ECO:0007669"/>
    <property type="project" value="UniProtKB-UniRule"/>
</dbReference>
<feature type="domain" description="PurM-like N-terminal" evidence="9">
    <location>
        <begin position="35"/>
        <end position="149"/>
    </location>
</feature>
<comment type="catalytic activity">
    <reaction evidence="8">
        <text>2-formamido-N(1)-(5-O-phospho-beta-D-ribosyl)acetamidine + ATP = 5-amino-1-(5-phospho-beta-D-ribosyl)imidazole + ADP + phosphate + H(+)</text>
        <dbReference type="Rhea" id="RHEA:23032"/>
        <dbReference type="ChEBI" id="CHEBI:15378"/>
        <dbReference type="ChEBI" id="CHEBI:30616"/>
        <dbReference type="ChEBI" id="CHEBI:43474"/>
        <dbReference type="ChEBI" id="CHEBI:137981"/>
        <dbReference type="ChEBI" id="CHEBI:147287"/>
        <dbReference type="ChEBI" id="CHEBI:456216"/>
        <dbReference type="EC" id="6.3.3.1"/>
    </reaction>
</comment>
<dbReference type="InterPro" id="IPR010918">
    <property type="entry name" value="PurM-like_C_dom"/>
</dbReference>
<dbReference type="Pfam" id="PF02769">
    <property type="entry name" value="AIRS_C"/>
    <property type="match status" value="1"/>
</dbReference>
<keyword evidence="6 8" id="KW-0658">Purine biosynthesis</keyword>
<name>A0A4D6HF69_9EURY</name>
<evidence type="ECO:0000256" key="3">
    <source>
        <dbReference type="ARBA" id="ARBA00022490"/>
    </source>
</evidence>
<dbReference type="FunFam" id="3.30.1330.10:FF:000020">
    <property type="entry name" value="Phosphoribosylformylglycinamidine cyclo-ligase"/>
    <property type="match status" value="1"/>
</dbReference>
<dbReference type="GO" id="GO:0006189">
    <property type="term" value="P:'de novo' IMP biosynthetic process"/>
    <property type="evidence" value="ECO:0007669"/>
    <property type="project" value="UniProtKB-UniRule"/>
</dbReference>
<dbReference type="STRING" id="1457250.GCA_000755225_01554"/>
<keyword evidence="3 8" id="KW-0963">Cytoplasm</keyword>
<protein>
    <recommendedName>
        <fullName evidence="2 8">Phosphoribosylformylglycinamidine cyclo-ligase</fullName>
        <ecNumber evidence="2 8">6.3.3.1</ecNumber>
    </recommendedName>
    <alternativeName>
        <fullName evidence="8">AIR synthase</fullName>
    </alternativeName>
    <alternativeName>
        <fullName evidence="8">AIRS</fullName>
    </alternativeName>
    <alternativeName>
        <fullName evidence="8">Phosphoribosyl-aminoimidazole synthetase</fullName>
    </alternativeName>
</protein>
<dbReference type="PANTHER" id="PTHR10520:SF12">
    <property type="entry name" value="TRIFUNCTIONAL PURINE BIOSYNTHETIC PROTEIN ADENOSINE-3"/>
    <property type="match status" value="1"/>
</dbReference>
<evidence type="ECO:0000256" key="5">
    <source>
        <dbReference type="ARBA" id="ARBA00022741"/>
    </source>
</evidence>
<dbReference type="GO" id="GO:0005524">
    <property type="term" value="F:ATP binding"/>
    <property type="evidence" value="ECO:0007669"/>
    <property type="project" value="UniProtKB-KW"/>
</dbReference>
<comment type="pathway">
    <text evidence="1 8">Purine metabolism; IMP biosynthesis via de novo pathway; 5-amino-1-(5-phospho-D-ribosyl)imidazole from N(2)-formyl-N(1)-(5-phospho-D-ribosyl)glycinamide: step 2/2.</text>
</comment>
<dbReference type="InterPro" id="IPR004733">
    <property type="entry name" value="PurM_cligase"/>
</dbReference>
<dbReference type="AlphaFoldDB" id="A0A4D6HF69"/>
<evidence type="ECO:0000256" key="8">
    <source>
        <dbReference type="HAMAP-Rule" id="MF_00741"/>
    </source>
</evidence>
<dbReference type="Proteomes" id="UP000296706">
    <property type="component" value="Chromosome"/>
</dbReference>
<accession>A0A4D6HF69</accession>
<dbReference type="GeneID" id="39848888"/>
<dbReference type="GO" id="GO:0004637">
    <property type="term" value="F:phosphoribosylamine-glycine ligase activity"/>
    <property type="evidence" value="ECO:0007669"/>
    <property type="project" value="TreeGrafter"/>
</dbReference>
<dbReference type="HAMAP" id="MF_00741">
    <property type="entry name" value="AIRS"/>
    <property type="match status" value="1"/>
</dbReference>
<evidence type="ECO:0000256" key="4">
    <source>
        <dbReference type="ARBA" id="ARBA00022598"/>
    </source>
</evidence>
<dbReference type="InterPro" id="IPR016188">
    <property type="entry name" value="PurM-like_N"/>
</dbReference>
<evidence type="ECO:0000313" key="11">
    <source>
        <dbReference type="EMBL" id="QCC52175.1"/>
    </source>
</evidence>
<dbReference type="KEGG" id="hsn:DV733_13465"/>
<reference evidence="11 12" key="1">
    <citation type="journal article" date="2019" name="Nat. Commun.">
        <title>A new type of DNA phosphorothioation-based antiviral system in archaea.</title>
        <authorList>
            <person name="Xiong L."/>
            <person name="Liu S."/>
            <person name="Chen S."/>
            <person name="Xiao Y."/>
            <person name="Zhu B."/>
            <person name="Gao Y."/>
            <person name="Zhang Y."/>
            <person name="Chen B."/>
            <person name="Luo J."/>
            <person name="Deng Z."/>
            <person name="Chen X."/>
            <person name="Wang L."/>
            <person name="Chen S."/>
        </authorList>
    </citation>
    <scope>NUCLEOTIDE SEQUENCE [LARGE SCALE GENOMIC DNA]</scope>
    <source>
        <strain evidence="11 12">CBA1105</strain>
    </source>
</reference>
<dbReference type="EMBL" id="CP031310">
    <property type="protein sequence ID" value="QCC52175.1"/>
    <property type="molecule type" value="Genomic_DNA"/>
</dbReference>
<gene>
    <name evidence="8" type="primary">purM</name>
    <name evidence="11" type="ORF">DV733_13465</name>
</gene>
<dbReference type="GO" id="GO:0005829">
    <property type="term" value="C:cytosol"/>
    <property type="evidence" value="ECO:0007669"/>
    <property type="project" value="TreeGrafter"/>
</dbReference>
<dbReference type="CDD" id="cd02196">
    <property type="entry name" value="PurM"/>
    <property type="match status" value="1"/>
</dbReference>
<dbReference type="Pfam" id="PF00586">
    <property type="entry name" value="AIRS"/>
    <property type="match status" value="1"/>
</dbReference>
<keyword evidence="4 8" id="KW-0436">Ligase</keyword>
<evidence type="ECO:0000256" key="7">
    <source>
        <dbReference type="ARBA" id="ARBA00022840"/>
    </source>
</evidence>
<evidence type="ECO:0000259" key="9">
    <source>
        <dbReference type="Pfam" id="PF00586"/>
    </source>
</evidence>
<comment type="similarity">
    <text evidence="8">Belongs to the AIR synthase family.</text>
</comment>
<evidence type="ECO:0000256" key="6">
    <source>
        <dbReference type="ARBA" id="ARBA00022755"/>
    </source>
</evidence>
<feature type="domain" description="PurM-like C-terminal" evidence="10">
    <location>
        <begin position="161"/>
        <end position="316"/>
    </location>
</feature>
<dbReference type="UniPathway" id="UPA00074">
    <property type="reaction ID" value="UER00129"/>
</dbReference>
<dbReference type="InterPro" id="IPR036921">
    <property type="entry name" value="PurM-like_N_sf"/>
</dbReference>
<dbReference type="SUPFAM" id="SSF55326">
    <property type="entry name" value="PurM N-terminal domain-like"/>
    <property type="match status" value="1"/>
</dbReference>
<dbReference type="EC" id="6.3.3.1" evidence="2 8"/>
<evidence type="ECO:0000313" key="12">
    <source>
        <dbReference type="Proteomes" id="UP000296706"/>
    </source>
</evidence>
<dbReference type="SUPFAM" id="SSF56042">
    <property type="entry name" value="PurM C-terminal domain-like"/>
    <property type="match status" value="1"/>
</dbReference>
<keyword evidence="7 8" id="KW-0067">ATP-binding</keyword>
<sequence length="325" mass="34173">MSDDDDLTYAEAGVDIEASEAATKALIGAAGEFEGDYAGLVDIGDQYLALATDGVGTKLLVAEAIDDYSTIGIDCMAMNANDLIAAGVEPVAFVDYLAVEIPDEETSEAIGAGLREGAKRAGVSLVGGETAVMPDVIKGLDIAGTCAGLAPKDAIFPGEAQVGDAIVGWPSSGIHSNGLTLAREAVTREHDYTDAFPPNPEKTIAEELLTPTRIYSEVLDPLREHNANAAAHVTGGGWTNLTRMGPFRYEITAPFDAQAVFEFVQQEGNVDEEEMHRTFNMGTGFVAALEEDDAEAVVEDSEDAQIIGTVQEGEECVAVRGLELV</sequence>
<keyword evidence="12" id="KW-1185">Reference proteome</keyword>
<comment type="subcellular location">
    <subcellularLocation>
        <location evidence="8">Cytoplasm</location>
    </subcellularLocation>
</comment>
<keyword evidence="5 8" id="KW-0547">Nucleotide-binding</keyword>
<dbReference type="PANTHER" id="PTHR10520">
    <property type="entry name" value="TRIFUNCTIONAL PURINE BIOSYNTHETIC PROTEIN ADENOSINE-3-RELATED"/>
    <property type="match status" value="1"/>
</dbReference>
<evidence type="ECO:0000256" key="1">
    <source>
        <dbReference type="ARBA" id="ARBA00004686"/>
    </source>
</evidence>
<evidence type="ECO:0000256" key="2">
    <source>
        <dbReference type="ARBA" id="ARBA00013047"/>
    </source>
</evidence>
<dbReference type="GO" id="GO:0046084">
    <property type="term" value="P:adenine biosynthetic process"/>
    <property type="evidence" value="ECO:0007669"/>
    <property type="project" value="TreeGrafter"/>
</dbReference>
<dbReference type="NCBIfam" id="TIGR00878">
    <property type="entry name" value="purM"/>
    <property type="match status" value="1"/>
</dbReference>
<organism evidence="11 12">
    <name type="scientific">Halapricum salinum</name>
    <dbReference type="NCBI Taxonomy" id="1457250"/>
    <lineage>
        <taxon>Archaea</taxon>
        <taxon>Methanobacteriati</taxon>
        <taxon>Methanobacteriota</taxon>
        <taxon>Stenosarchaea group</taxon>
        <taxon>Halobacteria</taxon>
        <taxon>Halobacteriales</taxon>
        <taxon>Haloarculaceae</taxon>
        <taxon>Halapricum</taxon>
    </lineage>
</organism>
<proteinExistence type="inferred from homology"/>
<dbReference type="RefSeq" id="WP_049992501.1">
    <property type="nucleotide sequence ID" value="NZ_CP031310.1"/>
</dbReference>